<proteinExistence type="inferred from homology"/>
<evidence type="ECO:0000256" key="7">
    <source>
        <dbReference type="ARBA" id="ARBA00023136"/>
    </source>
</evidence>
<comment type="similarity">
    <text evidence="2 8">Belongs to the MIP/aquaporin (TC 1.A.8) family.</text>
</comment>
<dbReference type="RefSeq" id="XP_007416912.1">
    <property type="nucleotide sequence ID" value="XM_007416850.1"/>
</dbReference>
<sequence length="418" mass="44512">MPSEKGINLDAFLLQLKRDVVAACIEFLGTMLFLLMGLGGIQAAAVSNQASLKAAATNTGTAVNTVASIEQLLYISTSMGLSLLAAAWTFFRVSGSVFNPNVAIALLLTGALKPMRFVLYVIAEILGAIAASALLHACLPGPLAVGCALGVHTTPFQGFLIEAFLTCTLTLTVLLVAVEKHRSTPFAPVAIGLVLFASHLLGVVFTGAAMNSARAFGPSVITGFNKEHWIYWIGPSVGAVLATMIYVFLKSVDYYALTPKQDSDDIDDSPDLGGIEVKMRRRHHGLDESTRSREKEEEPAHRAPQNPLHPSFEVYRAQPAESVHPLPYGQGPMSPTIYAPSHVGVPVMRQPVPPFKNLGALIAMPGGMAMGMGGAGAREALVRSSSPPPQTTEEHDLEQGSEERPMSPINSPTTTRYI</sequence>
<dbReference type="InParanoid" id="F4S6B0"/>
<evidence type="ECO:0000256" key="8">
    <source>
        <dbReference type="RuleBase" id="RU000477"/>
    </source>
</evidence>
<feature type="compositionally biased region" description="Polar residues" evidence="9">
    <location>
        <begin position="408"/>
        <end position="418"/>
    </location>
</feature>
<feature type="transmembrane region" description="Helical" evidence="10">
    <location>
        <begin position="20"/>
        <end position="45"/>
    </location>
</feature>
<dbReference type="FunFam" id="1.20.1080.10:FF:000014">
    <property type="entry name" value="Aquaporin 1"/>
    <property type="match status" value="1"/>
</dbReference>
<organism evidence="12">
    <name type="scientific">Melampsora larici-populina (strain 98AG31 / pathotype 3-4-7)</name>
    <name type="common">Poplar leaf rust fungus</name>
    <dbReference type="NCBI Taxonomy" id="747676"/>
    <lineage>
        <taxon>Eukaryota</taxon>
        <taxon>Fungi</taxon>
        <taxon>Dikarya</taxon>
        <taxon>Basidiomycota</taxon>
        <taxon>Pucciniomycotina</taxon>
        <taxon>Pucciniomycetes</taxon>
        <taxon>Pucciniales</taxon>
        <taxon>Melampsoraceae</taxon>
        <taxon>Melampsora</taxon>
    </lineage>
</organism>
<evidence type="ECO:0000256" key="10">
    <source>
        <dbReference type="SAM" id="Phobius"/>
    </source>
</evidence>
<evidence type="ECO:0000256" key="2">
    <source>
        <dbReference type="ARBA" id="ARBA00006175"/>
    </source>
</evidence>
<accession>F4S6B0</accession>
<keyword evidence="3 8" id="KW-0813">Transport</keyword>
<evidence type="ECO:0000256" key="6">
    <source>
        <dbReference type="ARBA" id="ARBA00022989"/>
    </source>
</evidence>
<feature type="region of interest" description="Disordered" evidence="9">
    <location>
        <begin position="375"/>
        <end position="418"/>
    </location>
</feature>
<feature type="transmembrane region" description="Helical" evidence="10">
    <location>
        <begin position="189"/>
        <end position="209"/>
    </location>
</feature>
<feature type="region of interest" description="Disordered" evidence="9">
    <location>
        <begin position="265"/>
        <end position="310"/>
    </location>
</feature>
<dbReference type="Pfam" id="PF00230">
    <property type="entry name" value="MIP"/>
    <property type="match status" value="1"/>
</dbReference>
<evidence type="ECO:0000256" key="4">
    <source>
        <dbReference type="ARBA" id="ARBA00022692"/>
    </source>
</evidence>
<keyword evidence="7 10" id="KW-0472">Membrane</keyword>
<evidence type="ECO:0000313" key="11">
    <source>
        <dbReference type="EMBL" id="EGF99782.1"/>
    </source>
</evidence>
<evidence type="ECO:0000256" key="3">
    <source>
        <dbReference type="ARBA" id="ARBA00022448"/>
    </source>
</evidence>
<evidence type="ECO:0000256" key="5">
    <source>
        <dbReference type="ARBA" id="ARBA00022737"/>
    </source>
</evidence>
<protein>
    <recommendedName>
        <fullName evidence="13">Aquaporin</fullName>
    </recommendedName>
</protein>
<dbReference type="eggNOG" id="KOG0223">
    <property type="taxonomic scope" value="Eukaryota"/>
</dbReference>
<keyword evidence="12" id="KW-1185">Reference proteome</keyword>
<dbReference type="STRING" id="747676.F4S6B0"/>
<dbReference type="GO" id="GO:0005886">
    <property type="term" value="C:plasma membrane"/>
    <property type="evidence" value="ECO:0007669"/>
    <property type="project" value="TreeGrafter"/>
</dbReference>
<keyword evidence="4 8" id="KW-0812">Transmembrane</keyword>
<keyword evidence="6 10" id="KW-1133">Transmembrane helix</keyword>
<dbReference type="GO" id="GO:0015250">
    <property type="term" value="F:water channel activity"/>
    <property type="evidence" value="ECO:0007669"/>
    <property type="project" value="TreeGrafter"/>
</dbReference>
<dbReference type="EMBL" id="GL883154">
    <property type="protein sequence ID" value="EGF99782.1"/>
    <property type="molecule type" value="Genomic_DNA"/>
</dbReference>
<evidence type="ECO:0000256" key="9">
    <source>
        <dbReference type="SAM" id="MobiDB-lite"/>
    </source>
</evidence>
<dbReference type="SUPFAM" id="SSF81338">
    <property type="entry name" value="Aquaporin-like"/>
    <property type="match status" value="1"/>
</dbReference>
<evidence type="ECO:0000256" key="1">
    <source>
        <dbReference type="ARBA" id="ARBA00004141"/>
    </source>
</evidence>
<feature type="transmembrane region" description="Helical" evidence="10">
    <location>
        <begin position="156"/>
        <end position="177"/>
    </location>
</feature>
<comment type="subcellular location">
    <subcellularLocation>
        <location evidence="1">Membrane</location>
        <topology evidence="1">Multi-pass membrane protein</topology>
    </subcellularLocation>
</comment>
<dbReference type="Gene3D" id="1.20.1080.10">
    <property type="entry name" value="Glycerol uptake facilitator protein"/>
    <property type="match status" value="1"/>
</dbReference>
<dbReference type="OrthoDB" id="3222at2759"/>
<dbReference type="PANTHER" id="PTHR19139:SF199">
    <property type="entry name" value="MIP17260P"/>
    <property type="match status" value="1"/>
</dbReference>
<dbReference type="KEGG" id="mlr:MELLADRAFT_79395"/>
<reference evidence="12" key="1">
    <citation type="journal article" date="2011" name="Proc. Natl. Acad. Sci. U.S.A.">
        <title>Obligate biotrophy features unraveled by the genomic analysis of rust fungi.</title>
        <authorList>
            <person name="Duplessis S."/>
            <person name="Cuomo C.A."/>
            <person name="Lin Y.-C."/>
            <person name="Aerts A."/>
            <person name="Tisserant E."/>
            <person name="Veneault-Fourrey C."/>
            <person name="Joly D.L."/>
            <person name="Hacquard S."/>
            <person name="Amselem J."/>
            <person name="Cantarel B.L."/>
            <person name="Chiu R."/>
            <person name="Coutinho P.M."/>
            <person name="Feau N."/>
            <person name="Field M."/>
            <person name="Frey P."/>
            <person name="Gelhaye E."/>
            <person name="Goldberg J."/>
            <person name="Grabherr M.G."/>
            <person name="Kodira C.D."/>
            <person name="Kohler A."/>
            <person name="Kuees U."/>
            <person name="Lindquist E.A."/>
            <person name="Lucas S.M."/>
            <person name="Mago R."/>
            <person name="Mauceli E."/>
            <person name="Morin E."/>
            <person name="Murat C."/>
            <person name="Pangilinan J.L."/>
            <person name="Park R."/>
            <person name="Pearson M."/>
            <person name="Quesneville H."/>
            <person name="Rouhier N."/>
            <person name="Sakthikumar S."/>
            <person name="Salamov A.A."/>
            <person name="Schmutz J."/>
            <person name="Selles B."/>
            <person name="Shapiro H."/>
            <person name="Tanguay P."/>
            <person name="Tuskan G.A."/>
            <person name="Henrissat B."/>
            <person name="Van de Peer Y."/>
            <person name="Rouze P."/>
            <person name="Ellis J.G."/>
            <person name="Dodds P.N."/>
            <person name="Schein J.E."/>
            <person name="Zhong S."/>
            <person name="Hamelin R.C."/>
            <person name="Grigoriev I.V."/>
            <person name="Szabo L.J."/>
            <person name="Martin F."/>
        </authorList>
    </citation>
    <scope>NUCLEOTIDE SEQUENCE [LARGE SCALE GENOMIC DNA]</scope>
    <source>
        <strain evidence="12">98AG31 / pathotype 3-4-7</strain>
    </source>
</reference>
<dbReference type="GeneID" id="18933265"/>
<dbReference type="PANTHER" id="PTHR19139">
    <property type="entry name" value="AQUAPORIN TRANSPORTER"/>
    <property type="match status" value="1"/>
</dbReference>
<feature type="compositionally biased region" description="Basic and acidic residues" evidence="9">
    <location>
        <begin position="392"/>
        <end position="405"/>
    </location>
</feature>
<dbReference type="VEuPathDB" id="FungiDB:MELLADRAFT_79395"/>
<dbReference type="HOGENOM" id="CLU_674618_0_0_1"/>
<feature type="transmembrane region" description="Helical" evidence="10">
    <location>
        <begin position="229"/>
        <end position="249"/>
    </location>
</feature>
<evidence type="ECO:0008006" key="13">
    <source>
        <dbReference type="Google" id="ProtNLM"/>
    </source>
</evidence>
<dbReference type="AlphaFoldDB" id="F4S6B0"/>
<evidence type="ECO:0000313" key="12">
    <source>
        <dbReference type="Proteomes" id="UP000001072"/>
    </source>
</evidence>
<gene>
    <name evidence="11" type="ORF">MELLADRAFT_79395</name>
</gene>
<dbReference type="PRINTS" id="PR00783">
    <property type="entry name" value="MINTRINSICP"/>
</dbReference>
<dbReference type="InterPro" id="IPR023271">
    <property type="entry name" value="Aquaporin-like"/>
</dbReference>
<feature type="compositionally biased region" description="Basic and acidic residues" evidence="9">
    <location>
        <begin position="285"/>
        <end position="301"/>
    </location>
</feature>
<dbReference type="InterPro" id="IPR034294">
    <property type="entry name" value="Aquaporin_transptr"/>
</dbReference>
<name>F4S6B0_MELLP</name>
<feature type="transmembrane region" description="Helical" evidence="10">
    <location>
        <begin position="117"/>
        <end position="136"/>
    </location>
</feature>
<keyword evidence="5" id="KW-0677">Repeat</keyword>
<dbReference type="InterPro" id="IPR000425">
    <property type="entry name" value="MIP"/>
</dbReference>
<dbReference type="Proteomes" id="UP000001072">
    <property type="component" value="Unassembled WGS sequence"/>
</dbReference>